<evidence type="ECO:0008006" key="5">
    <source>
        <dbReference type="Google" id="ProtNLM"/>
    </source>
</evidence>
<dbReference type="PANTHER" id="PTHR35043">
    <property type="entry name" value="TRANSCRIPTION FACTOR DOMAIN-CONTAINING PROTEIN"/>
    <property type="match status" value="1"/>
</dbReference>
<evidence type="ECO:0000256" key="1">
    <source>
        <dbReference type="SAM" id="Phobius"/>
    </source>
</evidence>
<name>A0A2J6QZ25_HYAVF</name>
<accession>A0A2J6QZ25</accession>
<organism evidence="3 4">
    <name type="scientific">Hyaloscypha variabilis (strain UAMH 11265 / GT02V1 / F)</name>
    <name type="common">Meliniomyces variabilis</name>
    <dbReference type="NCBI Taxonomy" id="1149755"/>
    <lineage>
        <taxon>Eukaryota</taxon>
        <taxon>Fungi</taxon>
        <taxon>Dikarya</taxon>
        <taxon>Ascomycota</taxon>
        <taxon>Pezizomycotina</taxon>
        <taxon>Leotiomycetes</taxon>
        <taxon>Helotiales</taxon>
        <taxon>Hyaloscyphaceae</taxon>
        <taxon>Hyaloscypha</taxon>
        <taxon>Hyaloscypha variabilis</taxon>
    </lineage>
</organism>
<evidence type="ECO:0000313" key="4">
    <source>
        <dbReference type="Proteomes" id="UP000235786"/>
    </source>
</evidence>
<feature type="signal peptide" evidence="2">
    <location>
        <begin position="1"/>
        <end position="21"/>
    </location>
</feature>
<feature type="chain" id="PRO_5014438268" description="DUF221-domain-containing protein" evidence="2">
    <location>
        <begin position="22"/>
        <end position="552"/>
    </location>
</feature>
<protein>
    <recommendedName>
        <fullName evidence="5">DUF221-domain-containing protein</fullName>
    </recommendedName>
</protein>
<gene>
    <name evidence="3" type="ORF">L207DRAFT_640790</name>
</gene>
<dbReference type="OrthoDB" id="9451547at2759"/>
<keyword evidence="1" id="KW-0472">Membrane</keyword>
<keyword evidence="2" id="KW-0732">Signal</keyword>
<sequence>MITPGMLPASLASVLPARALAQNTTASDEHVGWVSSGSGRSTSDILWSCFSILLVCTYKCIHFNVPSRKESEAGWFTWIWCRKWLKKMGWMMLIVLAPEIGVAMATDQYLLAREQCHKESSLESQEKRKVDESQVVEGGKKDVETVTTEVNEDEREKQEITNTHTFFANMGEFNLRICTLSLLQQDHNQGNPTLPDNGSQAEITAVAVDKAVAAMNEVSFPLTNWDDLVSYRTMFPDMKIPTEKEINDLSKADAFTKAFACIQSGWLIIQCIVRVSVGLPITQLELATMAFVVCALAMYLLWWHKPFGVESRTSLTVIAYTDSDKKILANRLSNRYRSSIIHRESLRPYFDEILGGQSRRESIQRASDHELAMHKAQMDHEFYKKDMTWDDFGDIFLNDFEYFSWEELVELGKALPIMIQNILGNPDFAELPQEFTRTLALYAIGTLFSALHLAAWNWEFPSSTVRKLWRIFAITATVTGPATILFVFALLVLLAFDINVSDTIMSRVFLFFIFIYAASRIGLVVLIFYCFSSMPAGVYETVNWLQFLPHFS</sequence>
<keyword evidence="4" id="KW-1185">Reference proteome</keyword>
<dbReference type="Proteomes" id="UP000235786">
    <property type="component" value="Unassembled WGS sequence"/>
</dbReference>
<proteinExistence type="predicted"/>
<feature type="transmembrane region" description="Helical" evidence="1">
    <location>
        <begin position="468"/>
        <end position="496"/>
    </location>
</feature>
<feature type="transmembrane region" description="Helical" evidence="1">
    <location>
        <begin position="508"/>
        <end position="529"/>
    </location>
</feature>
<dbReference type="EMBL" id="KZ613962">
    <property type="protein sequence ID" value="PMD31518.1"/>
    <property type="molecule type" value="Genomic_DNA"/>
</dbReference>
<keyword evidence="1" id="KW-0812">Transmembrane</keyword>
<dbReference type="AlphaFoldDB" id="A0A2J6QZ25"/>
<keyword evidence="1" id="KW-1133">Transmembrane helix</keyword>
<dbReference type="PANTHER" id="PTHR35043:SF7">
    <property type="entry name" value="TRANSCRIPTION FACTOR DOMAIN-CONTAINING PROTEIN"/>
    <property type="match status" value="1"/>
</dbReference>
<feature type="transmembrane region" description="Helical" evidence="1">
    <location>
        <begin position="439"/>
        <end position="456"/>
    </location>
</feature>
<evidence type="ECO:0000313" key="3">
    <source>
        <dbReference type="EMBL" id="PMD31518.1"/>
    </source>
</evidence>
<feature type="transmembrane region" description="Helical" evidence="1">
    <location>
        <begin position="284"/>
        <end position="302"/>
    </location>
</feature>
<evidence type="ECO:0000256" key="2">
    <source>
        <dbReference type="SAM" id="SignalP"/>
    </source>
</evidence>
<reference evidence="3 4" key="1">
    <citation type="submission" date="2016-04" db="EMBL/GenBank/DDBJ databases">
        <title>A degradative enzymes factory behind the ericoid mycorrhizal symbiosis.</title>
        <authorList>
            <consortium name="DOE Joint Genome Institute"/>
            <person name="Martino E."/>
            <person name="Morin E."/>
            <person name="Grelet G."/>
            <person name="Kuo A."/>
            <person name="Kohler A."/>
            <person name="Daghino S."/>
            <person name="Barry K."/>
            <person name="Choi C."/>
            <person name="Cichocki N."/>
            <person name="Clum A."/>
            <person name="Copeland A."/>
            <person name="Hainaut M."/>
            <person name="Haridas S."/>
            <person name="Labutti K."/>
            <person name="Lindquist E."/>
            <person name="Lipzen A."/>
            <person name="Khouja H.-R."/>
            <person name="Murat C."/>
            <person name="Ohm R."/>
            <person name="Olson A."/>
            <person name="Spatafora J."/>
            <person name="Veneault-Fourrey C."/>
            <person name="Henrissat B."/>
            <person name="Grigoriev I."/>
            <person name="Martin F."/>
            <person name="Perotto S."/>
        </authorList>
    </citation>
    <scope>NUCLEOTIDE SEQUENCE [LARGE SCALE GENOMIC DNA]</scope>
    <source>
        <strain evidence="3 4">F</strain>
    </source>
</reference>